<protein>
    <submittedName>
        <fullName evidence="2">Uncharacterized protein</fullName>
    </submittedName>
</protein>
<sequence length="66" mass="7140">MTAEPNEIRDRILAFAANVGGATNAPEAKARRRGWLDDKGEPTADGRKLIDSLGDQDGTRTVFRGL</sequence>
<dbReference type="RefSeq" id="WP_279964722.1">
    <property type="nucleotide sequence ID" value="NZ_CP122537.1"/>
</dbReference>
<accession>A0ABY8LCN3</accession>
<evidence type="ECO:0000313" key="3">
    <source>
        <dbReference type="Proteomes" id="UP001243420"/>
    </source>
</evidence>
<evidence type="ECO:0000256" key="1">
    <source>
        <dbReference type="SAM" id="MobiDB-lite"/>
    </source>
</evidence>
<dbReference type="EMBL" id="CP122537">
    <property type="protein sequence ID" value="WGH78045.1"/>
    <property type="molecule type" value="Genomic_DNA"/>
</dbReference>
<name>A0ABY8LCN3_9RHOB</name>
<proteinExistence type="predicted"/>
<reference evidence="2 3" key="1">
    <citation type="submission" date="2023-04" db="EMBL/GenBank/DDBJ databases">
        <title>Jannaschia ovalis sp. nov., a marine bacterium isolated from sea tidal flat.</title>
        <authorList>
            <person name="Kwon D.Y."/>
            <person name="Kim J.-J."/>
        </authorList>
    </citation>
    <scope>NUCLEOTIDE SEQUENCE [LARGE SCALE GENOMIC DNA]</scope>
    <source>
        <strain evidence="2 3">GRR-S6-38</strain>
    </source>
</reference>
<feature type="region of interest" description="Disordered" evidence="1">
    <location>
        <begin position="24"/>
        <end position="52"/>
    </location>
</feature>
<organism evidence="2 3">
    <name type="scientific">Jannaschia ovalis</name>
    <dbReference type="NCBI Taxonomy" id="3038773"/>
    <lineage>
        <taxon>Bacteria</taxon>
        <taxon>Pseudomonadati</taxon>
        <taxon>Pseudomonadota</taxon>
        <taxon>Alphaproteobacteria</taxon>
        <taxon>Rhodobacterales</taxon>
        <taxon>Roseobacteraceae</taxon>
        <taxon>Jannaschia</taxon>
    </lineage>
</organism>
<feature type="compositionally biased region" description="Basic and acidic residues" evidence="1">
    <location>
        <begin position="34"/>
        <end position="50"/>
    </location>
</feature>
<gene>
    <name evidence="2" type="ORF">P8627_13540</name>
</gene>
<evidence type="ECO:0000313" key="2">
    <source>
        <dbReference type="EMBL" id="WGH78045.1"/>
    </source>
</evidence>
<keyword evidence="3" id="KW-1185">Reference proteome</keyword>
<dbReference type="Proteomes" id="UP001243420">
    <property type="component" value="Chromosome"/>
</dbReference>